<dbReference type="Gramene" id="TKW01953">
    <property type="protein sequence ID" value="TKW01953"/>
    <property type="gene ID" value="SEVIR_8G212500v2"/>
</dbReference>
<evidence type="ECO:0000256" key="2">
    <source>
        <dbReference type="ARBA" id="ARBA00022679"/>
    </source>
</evidence>
<dbReference type="PANTHER" id="PTHR11746">
    <property type="entry name" value="O-METHYLTRANSFERASE"/>
    <property type="match status" value="1"/>
</dbReference>
<evidence type="ECO:0000256" key="1">
    <source>
        <dbReference type="ARBA" id="ARBA00022603"/>
    </source>
</evidence>
<keyword evidence="3" id="KW-0949">S-adenosyl-L-methionine</keyword>
<dbReference type="Gene3D" id="1.10.10.10">
    <property type="entry name" value="Winged helix-like DNA-binding domain superfamily/Winged helix DNA-binding domain"/>
    <property type="match status" value="1"/>
</dbReference>
<evidence type="ECO:0008006" key="8">
    <source>
        <dbReference type="Google" id="ProtNLM"/>
    </source>
</evidence>
<dbReference type="InterPro" id="IPR036388">
    <property type="entry name" value="WH-like_DNA-bd_sf"/>
</dbReference>
<protein>
    <recommendedName>
        <fullName evidence="8">O-methyltransferase domain-containing protein</fullName>
    </recommendedName>
</protein>
<dbReference type="AlphaFoldDB" id="A0A4U6TLT3"/>
<dbReference type="InterPro" id="IPR001077">
    <property type="entry name" value="COMT_C"/>
</dbReference>
<organism evidence="6 7">
    <name type="scientific">Setaria viridis</name>
    <name type="common">Green bristlegrass</name>
    <name type="synonym">Setaria italica subsp. viridis</name>
    <dbReference type="NCBI Taxonomy" id="4556"/>
    <lineage>
        <taxon>Eukaryota</taxon>
        <taxon>Viridiplantae</taxon>
        <taxon>Streptophyta</taxon>
        <taxon>Embryophyta</taxon>
        <taxon>Tracheophyta</taxon>
        <taxon>Spermatophyta</taxon>
        <taxon>Magnoliopsida</taxon>
        <taxon>Liliopsida</taxon>
        <taxon>Poales</taxon>
        <taxon>Poaceae</taxon>
        <taxon>PACMAD clade</taxon>
        <taxon>Panicoideae</taxon>
        <taxon>Panicodae</taxon>
        <taxon>Paniceae</taxon>
        <taxon>Cenchrinae</taxon>
        <taxon>Setaria</taxon>
    </lineage>
</organism>
<proteinExistence type="predicted"/>
<feature type="domain" description="O-methyltransferase C-terminal" evidence="4">
    <location>
        <begin position="142"/>
        <end position="349"/>
    </location>
</feature>
<dbReference type="Pfam" id="PF00891">
    <property type="entry name" value="Methyltransf_2"/>
    <property type="match status" value="1"/>
</dbReference>
<dbReference type="GO" id="GO:0046983">
    <property type="term" value="F:protein dimerization activity"/>
    <property type="evidence" value="ECO:0007669"/>
    <property type="project" value="InterPro"/>
</dbReference>
<sequence length="369" mass="39625">MGSTGYANGAGVVVDDDDATCLHAQTLVYAYNVTMAVHAAVKLGLIDALGAADGRALTADELAAKVVKAEDKAESAALIGRILRFLASFDVVRCSAEKGPDGAVLWRYSPAPACRWLTMNNGEGSLGPMAVFDVDEDIFSSWHHIADAVAGGGKKTPFQIAHGGTPLYDYFGKNPRLSTLFDQAMAHHSLLVIRKLLEHPKVFDGVGVIVDVGGGTGATLALIRGRYKHIKGINMDLAHVISEAPSLEGVEHVAGDMFESVPSGDAVLMKWMLNMQSDEECMMILKNCYKALPDNGKVIVIQSVLPETPESTPASRDSFTMDMIILVNFKGGKERTEQAYAKLGRDAGFTGGFQSTYIFCNIYALEFTK</sequence>
<dbReference type="InterPro" id="IPR029063">
    <property type="entry name" value="SAM-dependent_MTases_sf"/>
</dbReference>
<evidence type="ECO:0000256" key="3">
    <source>
        <dbReference type="ARBA" id="ARBA00022691"/>
    </source>
</evidence>
<dbReference type="Pfam" id="PF08100">
    <property type="entry name" value="Dimerisation"/>
    <property type="match status" value="1"/>
</dbReference>
<dbReference type="GO" id="GO:0032259">
    <property type="term" value="P:methylation"/>
    <property type="evidence" value="ECO:0007669"/>
    <property type="project" value="UniProtKB-KW"/>
</dbReference>
<dbReference type="SUPFAM" id="SSF46785">
    <property type="entry name" value="Winged helix' DNA-binding domain"/>
    <property type="match status" value="1"/>
</dbReference>
<evidence type="ECO:0000259" key="4">
    <source>
        <dbReference type="Pfam" id="PF00891"/>
    </source>
</evidence>
<keyword evidence="7" id="KW-1185">Reference proteome</keyword>
<name>A0A4U6TLT3_SETVI</name>
<dbReference type="PIRSF" id="PIRSF005739">
    <property type="entry name" value="O-mtase"/>
    <property type="match status" value="1"/>
</dbReference>
<reference evidence="6" key="1">
    <citation type="submission" date="2019-03" db="EMBL/GenBank/DDBJ databases">
        <title>WGS assembly of Setaria viridis.</title>
        <authorList>
            <person name="Huang P."/>
            <person name="Jenkins J."/>
            <person name="Grimwood J."/>
            <person name="Barry K."/>
            <person name="Healey A."/>
            <person name="Mamidi S."/>
            <person name="Sreedasyam A."/>
            <person name="Shu S."/>
            <person name="Feldman M."/>
            <person name="Wu J."/>
            <person name="Yu Y."/>
            <person name="Chen C."/>
            <person name="Johnson J."/>
            <person name="Rokhsar D."/>
            <person name="Baxter I."/>
            <person name="Schmutz J."/>
            <person name="Brutnell T."/>
            <person name="Kellogg E."/>
        </authorList>
    </citation>
    <scope>NUCLEOTIDE SEQUENCE [LARGE SCALE GENOMIC DNA]</scope>
</reference>
<dbReference type="InterPro" id="IPR012967">
    <property type="entry name" value="COMT_dimerisation"/>
</dbReference>
<dbReference type="OMA" id="FFETWTH"/>
<dbReference type="SUPFAM" id="SSF53335">
    <property type="entry name" value="S-adenosyl-L-methionine-dependent methyltransferases"/>
    <property type="match status" value="1"/>
</dbReference>
<dbReference type="PROSITE" id="PS51683">
    <property type="entry name" value="SAM_OMT_II"/>
    <property type="match status" value="1"/>
</dbReference>
<dbReference type="Gene3D" id="3.40.50.150">
    <property type="entry name" value="Vaccinia Virus protein VP39"/>
    <property type="match status" value="1"/>
</dbReference>
<gene>
    <name evidence="6" type="ORF">SEVIR_8G212500v2</name>
</gene>
<dbReference type="EMBL" id="CM016559">
    <property type="protein sequence ID" value="TKW01953.1"/>
    <property type="molecule type" value="Genomic_DNA"/>
</dbReference>
<keyword evidence="1" id="KW-0489">Methyltransferase</keyword>
<evidence type="ECO:0000313" key="7">
    <source>
        <dbReference type="Proteomes" id="UP000298652"/>
    </source>
</evidence>
<evidence type="ECO:0000313" key="6">
    <source>
        <dbReference type="EMBL" id="TKW01953.1"/>
    </source>
</evidence>
<dbReference type="InterPro" id="IPR016461">
    <property type="entry name" value="COMT-like"/>
</dbReference>
<feature type="domain" description="O-methyltransferase dimerisation" evidence="5">
    <location>
        <begin position="27"/>
        <end position="119"/>
    </location>
</feature>
<dbReference type="GO" id="GO:0008171">
    <property type="term" value="F:O-methyltransferase activity"/>
    <property type="evidence" value="ECO:0007669"/>
    <property type="project" value="InterPro"/>
</dbReference>
<dbReference type="InterPro" id="IPR036390">
    <property type="entry name" value="WH_DNA-bd_sf"/>
</dbReference>
<evidence type="ECO:0000259" key="5">
    <source>
        <dbReference type="Pfam" id="PF08100"/>
    </source>
</evidence>
<accession>A0A4U6TLT3</accession>
<keyword evidence="2" id="KW-0808">Transferase</keyword>
<dbReference type="Proteomes" id="UP000298652">
    <property type="component" value="Chromosome 8"/>
</dbReference>